<keyword evidence="4 5" id="KW-0342">GTP-binding</keyword>
<dbReference type="InterPro" id="IPR004130">
    <property type="entry name" value="Gpn"/>
</dbReference>
<dbReference type="InterPro" id="IPR027417">
    <property type="entry name" value="P-loop_NTPase"/>
</dbReference>
<dbReference type="PANTHER" id="PTHR21231:SF7">
    <property type="entry name" value="GPN-LOOP GTPASE 3"/>
    <property type="match status" value="1"/>
</dbReference>
<dbReference type="PANTHER" id="PTHR21231">
    <property type="entry name" value="XPA-BINDING PROTEIN 1-RELATED"/>
    <property type="match status" value="1"/>
</dbReference>
<comment type="similarity">
    <text evidence="1 5">Belongs to the GPN-loop GTPase family.</text>
</comment>
<evidence type="ECO:0000256" key="4">
    <source>
        <dbReference type="ARBA" id="ARBA00023134"/>
    </source>
</evidence>
<evidence type="ECO:0000256" key="1">
    <source>
        <dbReference type="ARBA" id="ARBA00005290"/>
    </source>
</evidence>
<proteinExistence type="inferred from homology"/>
<dbReference type="Pfam" id="PF03029">
    <property type="entry name" value="ATP_bind_1"/>
    <property type="match status" value="1"/>
</dbReference>
<dbReference type="EMBL" id="CAUEEQ010002847">
    <property type="protein sequence ID" value="CAJ0923801.1"/>
    <property type="molecule type" value="Genomic_DNA"/>
</dbReference>
<dbReference type="SUPFAM" id="SSF52540">
    <property type="entry name" value="P-loop containing nucleoside triphosphate hydrolases"/>
    <property type="match status" value="1"/>
</dbReference>
<comment type="subunit">
    <text evidence="5">Binds to RNA polymerase II (RNAPII).</text>
</comment>
<protein>
    <recommendedName>
        <fullName evidence="5">GPN-loop GTPase 3</fullName>
    </recommendedName>
</protein>
<organism evidence="6 7">
    <name type="scientific">Ranitomeya imitator</name>
    <name type="common">mimic poison frog</name>
    <dbReference type="NCBI Taxonomy" id="111125"/>
    <lineage>
        <taxon>Eukaryota</taxon>
        <taxon>Metazoa</taxon>
        <taxon>Chordata</taxon>
        <taxon>Craniata</taxon>
        <taxon>Vertebrata</taxon>
        <taxon>Euteleostomi</taxon>
        <taxon>Amphibia</taxon>
        <taxon>Batrachia</taxon>
        <taxon>Anura</taxon>
        <taxon>Neobatrachia</taxon>
        <taxon>Hyloidea</taxon>
        <taxon>Dendrobatidae</taxon>
        <taxon>Dendrobatinae</taxon>
        <taxon>Ranitomeya</taxon>
    </lineage>
</organism>
<evidence type="ECO:0000313" key="7">
    <source>
        <dbReference type="Proteomes" id="UP001176940"/>
    </source>
</evidence>
<gene>
    <name evidence="6" type="ORF">RIMI_LOCUS2093237</name>
</gene>
<keyword evidence="2 5" id="KW-0547">Nucleotide-binding</keyword>
<sequence length="89" mass="9784">MPRYAQLVMGPAGSGKSTYCSTMVQHCEALNRSVQVVNLDPAAEYFDYPVMAGTLFQKKRGSSKQKTRTGLDSTFLSRLIGGHRYFSSG</sequence>
<keyword evidence="3 5" id="KW-0378">Hydrolase</keyword>
<comment type="caution">
    <text evidence="6">The sequence shown here is derived from an EMBL/GenBank/DDBJ whole genome shotgun (WGS) entry which is preliminary data.</text>
</comment>
<name>A0ABN9KTV6_9NEOB</name>
<evidence type="ECO:0000256" key="3">
    <source>
        <dbReference type="ARBA" id="ARBA00022801"/>
    </source>
</evidence>
<comment type="function">
    <text evidence="5">Small GTPase required for proper nuclear import of RNA polymerase II and III (RNAPII and RNAPIII). May act at an RNAP assembly step prior to nuclear import.</text>
</comment>
<dbReference type="Proteomes" id="UP001176940">
    <property type="component" value="Unassembled WGS sequence"/>
</dbReference>
<keyword evidence="7" id="KW-1185">Reference proteome</keyword>
<accession>A0ABN9KTV6</accession>
<dbReference type="Gene3D" id="3.40.50.300">
    <property type="entry name" value="P-loop containing nucleotide triphosphate hydrolases"/>
    <property type="match status" value="1"/>
</dbReference>
<reference evidence="6" key="1">
    <citation type="submission" date="2023-07" db="EMBL/GenBank/DDBJ databases">
        <authorList>
            <person name="Stuckert A."/>
        </authorList>
    </citation>
    <scope>NUCLEOTIDE SEQUENCE</scope>
</reference>
<evidence type="ECO:0000313" key="6">
    <source>
        <dbReference type="EMBL" id="CAJ0923801.1"/>
    </source>
</evidence>
<evidence type="ECO:0000256" key="5">
    <source>
        <dbReference type="RuleBase" id="RU365059"/>
    </source>
</evidence>
<evidence type="ECO:0000256" key="2">
    <source>
        <dbReference type="ARBA" id="ARBA00022741"/>
    </source>
</evidence>